<dbReference type="PANTHER" id="PTHR30203:SF33">
    <property type="entry name" value="BLR4455 PROTEIN"/>
    <property type="match status" value="1"/>
</dbReference>
<keyword evidence="2" id="KW-0564">Palmitate</keyword>
<keyword evidence="2" id="KW-0472">Membrane</keyword>
<name>A0ABP8M3I1_9BACT</name>
<proteinExistence type="inferred from homology"/>
<evidence type="ECO:0000256" key="1">
    <source>
        <dbReference type="ARBA" id="ARBA00007613"/>
    </source>
</evidence>
<keyword evidence="2" id="KW-0449">Lipoprotein</keyword>
<dbReference type="Pfam" id="PF02321">
    <property type="entry name" value="OEP"/>
    <property type="match status" value="2"/>
</dbReference>
<dbReference type="PANTHER" id="PTHR30203">
    <property type="entry name" value="OUTER MEMBRANE CATION EFFLUX PROTEIN"/>
    <property type="match status" value="1"/>
</dbReference>
<dbReference type="InterPro" id="IPR003423">
    <property type="entry name" value="OMP_efflux"/>
</dbReference>
<dbReference type="Gene3D" id="1.20.1600.10">
    <property type="entry name" value="Outer membrane efflux proteins (OEP)"/>
    <property type="match status" value="1"/>
</dbReference>
<comment type="subcellular location">
    <subcellularLocation>
        <location evidence="2">Cell membrane</location>
        <topology evidence="2">Lipid-anchor</topology>
    </subcellularLocation>
</comment>
<accession>A0ABP8M3I1</accession>
<sequence length="469" mass="51184">MNSYKSLTFVLLGGLLFAGCKITRKYERPVLSASLTDSLYRAPATTDTSSLADMPWQQLFTDPKLQQLIGLGLANNLDLKVALERINEAQALLEQSRQAFMPSLNFSPNVTLSRTSRAALNLPPNININLKTTTFQVGVTTNWEADIWGKLSSAKRASMASLMQTEAARKALQTQVVATIANAYYGLLALDQQLAVTQATIEVRRKNVFTMQKLKESAIVTGAAVVQSEGNLYAAEVSVPDLKQGIRELENALNVVLGRHPQPIERNTLEEQSANVDLKTGVPLQLLQKRPDVAAAELTYRAAFENVNVARTYFYPSLAITAGSGGFSALATNSIFTNSLFYSLAAGLTQPILAKGANKARLKTTEAQREMALQNFYKSILVAGQEVSDALFAYEMGVEKEATRKKQIDALEKAVNYTEQLLRYSSATNYTDVLTSEQALLAAQLAGISDKRQQLLAIVELYRALGGGK</sequence>
<organism evidence="3 4">
    <name type="scientific">Ravibacter arvi</name>
    <dbReference type="NCBI Taxonomy" id="2051041"/>
    <lineage>
        <taxon>Bacteria</taxon>
        <taxon>Pseudomonadati</taxon>
        <taxon>Bacteroidota</taxon>
        <taxon>Cytophagia</taxon>
        <taxon>Cytophagales</taxon>
        <taxon>Spirosomataceae</taxon>
        <taxon>Ravibacter</taxon>
    </lineage>
</organism>
<dbReference type="PROSITE" id="PS51257">
    <property type="entry name" value="PROKAR_LIPOPROTEIN"/>
    <property type="match status" value="1"/>
</dbReference>
<dbReference type="Proteomes" id="UP001501508">
    <property type="component" value="Unassembled WGS sequence"/>
</dbReference>
<evidence type="ECO:0000313" key="3">
    <source>
        <dbReference type="EMBL" id="GAA4441805.1"/>
    </source>
</evidence>
<gene>
    <name evidence="3" type="ORF">GCM10023091_27630</name>
</gene>
<dbReference type="EMBL" id="BAABEY010000025">
    <property type="protein sequence ID" value="GAA4441805.1"/>
    <property type="molecule type" value="Genomic_DNA"/>
</dbReference>
<evidence type="ECO:0000256" key="2">
    <source>
        <dbReference type="RuleBase" id="RU362097"/>
    </source>
</evidence>
<protein>
    <submittedName>
        <fullName evidence="3">TolC family protein</fullName>
    </submittedName>
</protein>
<keyword evidence="2" id="KW-0812">Transmembrane</keyword>
<dbReference type="RefSeq" id="WP_345030136.1">
    <property type="nucleotide sequence ID" value="NZ_BAABEY010000025.1"/>
</dbReference>
<evidence type="ECO:0000313" key="4">
    <source>
        <dbReference type="Proteomes" id="UP001501508"/>
    </source>
</evidence>
<dbReference type="SUPFAM" id="SSF56954">
    <property type="entry name" value="Outer membrane efflux proteins (OEP)"/>
    <property type="match status" value="1"/>
</dbReference>
<keyword evidence="4" id="KW-1185">Reference proteome</keyword>
<keyword evidence="2" id="KW-1134">Transmembrane beta strand</keyword>
<dbReference type="Gene3D" id="2.20.200.10">
    <property type="entry name" value="Outer membrane efflux proteins (OEP)"/>
    <property type="match status" value="1"/>
</dbReference>
<comment type="caution">
    <text evidence="3">The sequence shown here is derived from an EMBL/GenBank/DDBJ whole genome shotgun (WGS) entry which is preliminary data.</text>
</comment>
<dbReference type="NCBIfam" id="TIGR01845">
    <property type="entry name" value="outer_NodT"/>
    <property type="match status" value="1"/>
</dbReference>
<comment type="similarity">
    <text evidence="1 2">Belongs to the outer membrane factor (OMF) (TC 1.B.17) family.</text>
</comment>
<reference evidence="4" key="1">
    <citation type="journal article" date="2019" name="Int. J. Syst. Evol. Microbiol.">
        <title>The Global Catalogue of Microorganisms (GCM) 10K type strain sequencing project: providing services to taxonomists for standard genome sequencing and annotation.</title>
        <authorList>
            <consortium name="The Broad Institute Genomics Platform"/>
            <consortium name="The Broad Institute Genome Sequencing Center for Infectious Disease"/>
            <person name="Wu L."/>
            <person name="Ma J."/>
        </authorList>
    </citation>
    <scope>NUCLEOTIDE SEQUENCE [LARGE SCALE GENOMIC DNA]</scope>
    <source>
        <strain evidence="4">JCM 31920</strain>
    </source>
</reference>
<dbReference type="InterPro" id="IPR010131">
    <property type="entry name" value="MdtP/NodT-like"/>
</dbReference>